<accession>A0A077EG15</accession>
<dbReference type="KEGG" id="eao:BD94_2622"/>
<protein>
    <submittedName>
        <fullName evidence="1">Putative signal peptide protein</fullName>
    </submittedName>
</protein>
<dbReference type="eggNOG" id="COG2834">
    <property type="taxonomic scope" value="Bacteria"/>
</dbReference>
<proteinExistence type="predicted"/>
<evidence type="ECO:0000313" key="1">
    <source>
        <dbReference type="EMBL" id="AIL46397.1"/>
    </source>
</evidence>
<dbReference type="HOGENOM" id="CLU_081300_0_0_10"/>
<dbReference type="RefSeq" id="WP_024565488.1">
    <property type="nucleotide sequence ID" value="NZ_CP007547.1"/>
</dbReference>
<organism evidence="1 2">
    <name type="scientific">Elizabethkingia anophelis NUHP1</name>
    <dbReference type="NCBI Taxonomy" id="1338011"/>
    <lineage>
        <taxon>Bacteria</taxon>
        <taxon>Pseudomonadati</taxon>
        <taxon>Bacteroidota</taxon>
        <taxon>Flavobacteriia</taxon>
        <taxon>Flavobacteriales</taxon>
        <taxon>Weeksellaceae</taxon>
        <taxon>Elizabethkingia</taxon>
    </lineage>
</organism>
<name>A0A077EG15_9FLAO</name>
<gene>
    <name evidence="1" type="ORF">BD94_2622</name>
</gene>
<reference evidence="1" key="1">
    <citation type="journal article" date="2013" name="Lancet">
        <title>First case of E anophelis outbreak in an intensive-care unit.</title>
        <authorList>
            <person name="Teo J."/>
            <person name="Tan S.Y."/>
            <person name="Tay M."/>
            <person name="Ding Y."/>
            <person name="Kjelleberg S."/>
            <person name="Givskov M."/>
            <person name="Lin R.T."/>
            <person name="Yang L."/>
        </authorList>
    </citation>
    <scope>NUCLEOTIDE SEQUENCE [LARGE SCALE GENOMIC DNA]</scope>
    <source>
        <strain evidence="1">NUHP1</strain>
    </source>
</reference>
<dbReference type="STRING" id="1338011.BD94_2622"/>
<dbReference type="Proteomes" id="UP000028933">
    <property type="component" value="Chromosome"/>
</dbReference>
<reference evidence="1" key="2">
    <citation type="journal article" date="2015" name="Genome Biol. Evol.">
        <title>Complete Genome Sequence and Transcriptomic Analysis of the Novel Pathogen Elizabethkingia anophelis in Response to Oxidative Stress.</title>
        <authorList>
            <person name="Li Y."/>
            <person name="Liu Y."/>
            <person name="Chew S.C."/>
            <person name="Tay M."/>
            <person name="Salido M.M."/>
            <person name="Teo J."/>
            <person name="Lauro F.M."/>
            <person name="Givskov M."/>
            <person name="Yang L."/>
        </authorList>
    </citation>
    <scope>NUCLEOTIDE SEQUENCE</scope>
    <source>
        <strain evidence="1">NUHP1</strain>
    </source>
</reference>
<sequence>MKKLILVVLVGISQMFFSQTAEQIIEKNIQSTGGLTQWKLLNSIMLQGKVVLGVSEEYPVKIFQQRPNLKKTSFTIKGKEYAIEGFDGEKGYSMNFATNKLVEVKDYVAESFDTDFIDYDSKGFVANYLGKEKIGNVDCFKVELVKNVNKTIYYFDANTYMLVREINKTDILTYYDYRKVGNLLMPFRIESSSQKKEGDYVLLFNKIEVNKVFPNNTFKF</sequence>
<dbReference type="Gene3D" id="2.50.20.10">
    <property type="entry name" value="Lipoprotein localisation LolA/LolB/LppX"/>
    <property type="match status" value="1"/>
</dbReference>
<dbReference type="EMBL" id="CP007547">
    <property type="protein sequence ID" value="AIL46397.1"/>
    <property type="molecule type" value="Genomic_DNA"/>
</dbReference>
<evidence type="ECO:0000313" key="2">
    <source>
        <dbReference type="Proteomes" id="UP000028933"/>
    </source>
</evidence>
<dbReference type="AlphaFoldDB" id="A0A077EG15"/>